<dbReference type="GO" id="GO:0008690">
    <property type="term" value="F:3-deoxy-manno-octulosonate cytidylyltransferase activity"/>
    <property type="evidence" value="ECO:0007669"/>
    <property type="project" value="InterPro"/>
</dbReference>
<evidence type="ECO:0008006" key="6">
    <source>
        <dbReference type="Google" id="ProtNLM"/>
    </source>
</evidence>
<keyword evidence="1" id="KW-0808">Transferase</keyword>
<keyword evidence="3" id="KW-0448">Lipopolysaccharide biosynthesis</keyword>
<dbReference type="NCBIfam" id="NF003952">
    <property type="entry name" value="PRK05450.1-5"/>
    <property type="match status" value="1"/>
</dbReference>
<dbReference type="Pfam" id="PF02348">
    <property type="entry name" value="CTP_transf_3"/>
    <property type="match status" value="1"/>
</dbReference>
<organism evidence="4 5">
    <name type="scientific">Candidatus Kurthia intestinigallinarum</name>
    <dbReference type="NCBI Taxonomy" id="1562256"/>
    <lineage>
        <taxon>Bacteria</taxon>
        <taxon>Bacillati</taxon>
        <taxon>Bacillota</taxon>
        <taxon>Bacilli</taxon>
        <taxon>Bacillales</taxon>
        <taxon>Caryophanaceae</taxon>
        <taxon>Kurthia</taxon>
    </lineage>
</organism>
<dbReference type="GO" id="GO:0005829">
    <property type="term" value="C:cytosol"/>
    <property type="evidence" value="ECO:0007669"/>
    <property type="project" value="TreeGrafter"/>
</dbReference>
<evidence type="ECO:0000313" key="5">
    <source>
        <dbReference type="Proteomes" id="UP000288623"/>
    </source>
</evidence>
<reference evidence="4 5" key="1">
    <citation type="submission" date="2014-11" db="EMBL/GenBank/DDBJ databases">
        <title>Genome sequence and analysis of novel Kurthia sp.</title>
        <authorList>
            <person name="Lawson J.N."/>
            <person name="Gonzalez J.E."/>
            <person name="Rinauldi L."/>
            <person name="Xuan Z."/>
            <person name="Firman A."/>
            <person name="Shaddox L."/>
            <person name="Trudeau A."/>
            <person name="Shah S."/>
            <person name="Reiman D."/>
        </authorList>
    </citation>
    <scope>NUCLEOTIDE SEQUENCE [LARGE SCALE GENOMIC DNA]</scope>
    <source>
        <strain evidence="4 5">3B1D</strain>
    </source>
</reference>
<dbReference type="GO" id="GO:0009103">
    <property type="term" value="P:lipopolysaccharide biosynthetic process"/>
    <property type="evidence" value="ECO:0007669"/>
    <property type="project" value="UniProtKB-KW"/>
</dbReference>
<dbReference type="PANTHER" id="PTHR42866:SF2">
    <property type="entry name" value="3-DEOXY-MANNO-OCTULOSONATE CYTIDYLYLTRANSFERASE, MITOCHONDRIAL"/>
    <property type="match status" value="1"/>
</dbReference>
<gene>
    <name evidence="4" type="ORF">QI30_11630</name>
</gene>
<dbReference type="CDD" id="cd02517">
    <property type="entry name" value="CMP-KDO-Synthetase"/>
    <property type="match status" value="1"/>
</dbReference>
<dbReference type="Proteomes" id="UP000288623">
    <property type="component" value="Unassembled WGS sequence"/>
</dbReference>
<dbReference type="InterPro" id="IPR029044">
    <property type="entry name" value="Nucleotide-diphossugar_trans"/>
</dbReference>
<dbReference type="InterPro" id="IPR004528">
    <property type="entry name" value="KdsB"/>
</dbReference>
<accession>A0A433RTR9</accession>
<dbReference type="SUPFAM" id="SSF53448">
    <property type="entry name" value="Nucleotide-diphospho-sugar transferases"/>
    <property type="match status" value="1"/>
</dbReference>
<name>A0A433RTR9_9BACL</name>
<dbReference type="RefSeq" id="WP_126990882.1">
    <property type="nucleotide sequence ID" value="NZ_JTFC01000031.1"/>
</dbReference>
<dbReference type="EMBL" id="JTFC01000031">
    <property type="protein sequence ID" value="RUS55567.1"/>
    <property type="molecule type" value="Genomic_DNA"/>
</dbReference>
<sequence length="239" mass="27410">MNIICVIPARYNSSRFKGKPLADINGKPMIWWVYQNAMKVIEFSKVIVATDDDRIIEVCNKLNMQVVKTLDTHKTPLDRIHEVSINEQADYYMCINGDEPLILPNTMKELIPNTVNNSEICVVNAMTTIKNSPEVIDFTNLKIVTNEKGNCLYISRSPIPYPKGNLNFEYKKYVGITVLNKRALDFYNTTKRGVIESIEDNDLIRYLENGYNVSMIDVECDVLSVDTEKDLEIVRTLMK</sequence>
<dbReference type="InterPro" id="IPR003329">
    <property type="entry name" value="Cytidylyl_trans"/>
</dbReference>
<proteinExistence type="predicted"/>
<dbReference type="PANTHER" id="PTHR42866">
    <property type="entry name" value="3-DEOXY-MANNO-OCTULOSONATE CYTIDYLYLTRANSFERASE"/>
    <property type="match status" value="1"/>
</dbReference>
<protein>
    <recommendedName>
        <fullName evidence="6">3-deoxy-manno-octulosonate cytidylyltransferase</fullName>
    </recommendedName>
</protein>
<dbReference type="Gene3D" id="3.90.550.10">
    <property type="entry name" value="Spore Coat Polysaccharide Biosynthesis Protein SpsA, Chain A"/>
    <property type="match status" value="1"/>
</dbReference>
<evidence type="ECO:0000313" key="4">
    <source>
        <dbReference type="EMBL" id="RUS55567.1"/>
    </source>
</evidence>
<evidence type="ECO:0000256" key="3">
    <source>
        <dbReference type="ARBA" id="ARBA00022985"/>
    </source>
</evidence>
<evidence type="ECO:0000256" key="2">
    <source>
        <dbReference type="ARBA" id="ARBA00022695"/>
    </source>
</evidence>
<dbReference type="AlphaFoldDB" id="A0A433RTR9"/>
<dbReference type="OrthoDB" id="9815559at2"/>
<comment type="caution">
    <text evidence="4">The sequence shown here is derived from an EMBL/GenBank/DDBJ whole genome shotgun (WGS) entry which is preliminary data.</text>
</comment>
<evidence type="ECO:0000256" key="1">
    <source>
        <dbReference type="ARBA" id="ARBA00022679"/>
    </source>
</evidence>
<keyword evidence="2" id="KW-0548">Nucleotidyltransferase</keyword>
<keyword evidence="5" id="KW-1185">Reference proteome</keyword>